<dbReference type="EMBL" id="CP092109">
    <property type="protein sequence ID" value="UWZ79424.1"/>
    <property type="molecule type" value="Genomic_DNA"/>
</dbReference>
<dbReference type="Pfam" id="PF07178">
    <property type="entry name" value="TraL"/>
    <property type="match status" value="1"/>
</dbReference>
<reference evidence="2" key="1">
    <citation type="journal article" date="2022" name="Environ. Microbiol.">
        <title>Geoalkalibacter halelectricus SAP #1 sp. nov. possessing extracellular electron transfer and mineral#reducing capabilities from a haloalkaline environment.</title>
        <authorList>
            <person name="Yadav S."/>
            <person name="Singh R."/>
            <person name="Sundharam S.S."/>
            <person name="Chaudhary S."/>
            <person name="Krishnamurthi S."/>
            <person name="Patil S.A."/>
        </authorList>
    </citation>
    <scope>NUCLEOTIDE SEQUENCE</scope>
    <source>
        <strain evidence="2">SAP-1</strain>
    </source>
</reference>
<organism evidence="2 3">
    <name type="scientific">Geoalkalibacter halelectricus</name>
    <dbReference type="NCBI Taxonomy" id="2847045"/>
    <lineage>
        <taxon>Bacteria</taxon>
        <taxon>Pseudomonadati</taxon>
        <taxon>Thermodesulfobacteriota</taxon>
        <taxon>Desulfuromonadia</taxon>
        <taxon>Desulfuromonadales</taxon>
        <taxon>Geoalkalibacteraceae</taxon>
        <taxon>Geoalkalibacter</taxon>
    </lineage>
</organism>
<accession>A0ABY5ZLT4</accession>
<evidence type="ECO:0000313" key="2">
    <source>
        <dbReference type="EMBL" id="UWZ79424.1"/>
    </source>
</evidence>
<sequence length="88" mass="10208">MQAKFPFYLSKPFKILFLEVDDLIVIGCCYLLAMLFGGFFWLSLVALPVAFHIFKRRMPQGFVANLPYFLGLVTLHGYPTFFEDEFAE</sequence>
<dbReference type="Proteomes" id="UP001060414">
    <property type="component" value="Chromosome"/>
</dbReference>
<dbReference type="RefSeq" id="WP_260747776.1">
    <property type="nucleotide sequence ID" value="NZ_CP092109.1"/>
</dbReference>
<keyword evidence="1" id="KW-0472">Membrane</keyword>
<protein>
    <submittedName>
        <fullName evidence="2">Conjugal transfer protein TraL</fullName>
    </submittedName>
</protein>
<keyword evidence="3" id="KW-1185">Reference proteome</keyword>
<evidence type="ECO:0000256" key="1">
    <source>
        <dbReference type="SAM" id="Phobius"/>
    </source>
</evidence>
<feature type="transmembrane region" description="Helical" evidence="1">
    <location>
        <begin position="62"/>
        <end position="82"/>
    </location>
</feature>
<name>A0ABY5ZLT4_9BACT</name>
<gene>
    <name evidence="2" type="ORF">L9S41_17335</name>
</gene>
<keyword evidence="1" id="KW-1133">Transmembrane helix</keyword>
<evidence type="ECO:0000313" key="3">
    <source>
        <dbReference type="Proteomes" id="UP001060414"/>
    </source>
</evidence>
<keyword evidence="1" id="KW-0812">Transmembrane</keyword>
<proteinExistence type="predicted"/>
<feature type="transmembrane region" description="Helical" evidence="1">
    <location>
        <begin position="23"/>
        <end position="50"/>
    </location>
</feature>
<dbReference type="InterPro" id="IPR009838">
    <property type="entry name" value="T4SS_TraL"/>
</dbReference>